<evidence type="ECO:0000313" key="6">
    <source>
        <dbReference type="EMBL" id="CAA3001206.1"/>
    </source>
</evidence>
<protein>
    <recommendedName>
        <fullName evidence="3">Exocyst subunit Exo70 family protein</fullName>
    </recommendedName>
</protein>
<dbReference type="OrthoDB" id="1922221at2759"/>
<dbReference type="Pfam" id="PF03081">
    <property type="entry name" value="Exo70_C"/>
    <property type="match status" value="1"/>
</dbReference>
<reference evidence="6 7" key="1">
    <citation type="submission" date="2019-12" db="EMBL/GenBank/DDBJ databases">
        <authorList>
            <person name="Alioto T."/>
            <person name="Alioto T."/>
            <person name="Gomez Garrido J."/>
        </authorList>
    </citation>
    <scope>NUCLEOTIDE SEQUENCE [LARGE SCALE GENOMIC DNA]</scope>
</reference>
<dbReference type="SUPFAM" id="SSF74788">
    <property type="entry name" value="Cullin repeat-like"/>
    <property type="match status" value="1"/>
</dbReference>
<dbReference type="GO" id="GO:0006887">
    <property type="term" value="P:exocytosis"/>
    <property type="evidence" value="ECO:0007669"/>
    <property type="project" value="UniProtKB-KW"/>
</dbReference>
<sequence length="187" mass="21510">MGTILGLYDTLLILLQYIDTMFDFDTAKGVRKGVKVKVSQPENNIRRMLLDFEKAVFHELSTIQDDRGAIHPLTNCVMNYISLIGKSKKLNHVPLRHLFMMNNAHYILEKIEESKELREIIGDDYMEKLNRNVKQAMTSYQMDPSDRELVLEYGSYGRQLLTNNMDNIKAFTLTAEGEGVSVDLTED</sequence>
<dbReference type="InterPro" id="IPR016159">
    <property type="entry name" value="Cullin_repeat-like_dom_sf"/>
</dbReference>
<keyword evidence="7" id="KW-1185">Reference proteome</keyword>
<evidence type="ECO:0000256" key="3">
    <source>
        <dbReference type="RuleBase" id="RU365026"/>
    </source>
</evidence>
<evidence type="ECO:0000256" key="2">
    <source>
        <dbReference type="ARBA" id="ARBA00022448"/>
    </source>
</evidence>
<gene>
    <name evidence="6" type="ORF">OLEA9_A009564</name>
</gene>
<dbReference type="GO" id="GO:0005546">
    <property type="term" value="F:phosphatidylinositol-4,5-bisphosphate binding"/>
    <property type="evidence" value="ECO:0007669"/>
    <property type="project" value="InterPro"/>
</dbReference>
<dbReference type="Proteomes" id="UP000594638">
    <property type="component" value="Unassembled WGS sequence"/>
</dbReference>
<keyword evidence="4" id="KW-0732">Signal</keyword>
<organism evidence="6 7">
    <name type="scientific">Olea europaea subsp. europaea</name>
    <dbReference type="NCBI Taxonomy" id="158383"/>
    <lineage>
        <taxon>Eukaryota</taxon>
        <taxon>Viridiplantae</taxon>
        <taxon>Streptophyta</taxon>
        <taxon>Embryophyta</taxon>
        <taxon>Tracheophyta</taxon>
        <taxon>Spermatophyta</taxon>
        <taxon>Magnoliopsida</taxon>
        <taxon>eudicotyledons</taxon>
        <taxon>Gunneridae</taxon>
        <taxon>Pentapetalae</taxon>
        <taxon>asterids</taxon>
        <taxon>lamiids</taxon>
        <taxon>Lamiales</taxon>
        <taxon>Oleaceae</taxon>
        <taxon>Oleeae</taxon>
        <taxon>Olea</taxon>
    </lineage>
</organism>
<dbReference type="GO" id="GO:0015031">
    <property type="term" value="P:protein transport"/>
    <property type="evidence" value="ECO:0007669"/>
    <property type="project" value="UniProtKB-KW"/>
</dbReference>
<dbReference type="PANTHER" id="PTHR12542">
    <property type="entry name" value="EXOCYST COMPLEX PROTEIN EXO70"/>
    <property type="match status" value="1"/>
</dbReference>
<evidence type="ECO:0000256" key="1">
    <source>
        <dbReference type="ARBA" id="ARBA00006756"/>
    </source>
</evidence>
<dbReference type="Gene3D" id="1.20.1280.170">
    <property type="entry name" value="Exocyst complex component Exo70"/>
    <property type="match status" value="2"/>
</dbReference>
<name>A0A8S0TCM2_OLEEU</name>
<dbReference type="EMBL" id="CACTIH010005742">
    <property type="protein sequence ID" value="CAA3001206.1"/>
    <property type="molecule type" value="Genomic_DNA"/>
</dbReference>
<evidence type="ECO:0000313" key="7">
    <source>
        <dbReference type="Proteomes" id="UP000594638"/>
    </source>
</evidence>
<accession>A0A8S0TCM2</accession>
<dbReference type="InterPro" id="IPR046364">
    <property type="entry name" value="Exo70_C"/>
</dbReference>
<keyword evidence="3" id="KW-0653">Protein transport</keyword>
<feature type="domain" description="Exocyst complex subunit Exo70 C-terminal" evidence="5">
    <location>
        <begin position="82"/>
        <end position="143"/>
    </location>
</feature>
<dbReference type="PANTHER" id="PTHR12542:SF7">
    <property type="entry name" value="EXOCYST SUBUNIT EXO70 FAMILY PROTEIN"/>
    <property type="match status" value="1"/>
</dbReference>
<keyword evidence="2 3" id="KW-0813">Transport</keyword>
<evidence type="ECO:0000256" key="4">
    <source>
        <dbReference type="SAM" id="SignalP"/>
    </source>
</evidence>
<dbReference type="GO" id="GO:0000145">
    <property type="term" value="C:exocyst"/>
    <property type="evidence" value="ECO:0007669"/>
    <property type="project" value="InterPro"/>
</dbReference>
<keyword evidence="3" id="KW-0268">Exocytosis</keyword>
<feature type="signal peptide" evidence="4">
    <location>
        <begin position="1"/>
        <end position="20"/>
    </location>
</feature>
<proteinExistence type="inferred from homology"/>
<evidence type="ECO:0000259" key="5">
    <source>
        <dbReference type="Pfam" id="PF03081"/>
    </source>
</evidence>
<dbReference type="Gramene" id="OE9A009564T1">
    <property type="protein sequence ID" value="OE9A009564C1"/>
    <property type="gene ID" value="OE9A009564"/>
</dbReference>
<feature type="chain" id="PRO_5035918304" description="Exocyst subunit Exo70 family protein" evidence="4">
    <location>
        <begin position="21"/>
        <end position="187"/>
    </location>
</feature>
<comment type="function">
    <text evidence="3">Component of the exocyst complex.</text>
</comment>
<comment type="caution">
    <text evidence="6">The sequence shown here is derived from an EMBL/GenBank/DDBJ whole genome shotgun (WGS) entry which is preliminary data.</text>
</comment>
<comment type="similarity">
    <text evidence="1 3">Belongs to the EXO70 family.</text>
</comment>
<dbReference type="AlphaFoldDB" id="A0A8S0TCM2"/>
<dbReference type="InterPro" id="IPR004140">
    <property type="entry name" value="Exo70"/>
</dbReference>